<feature type="transmembrane region" description="Helical" evidence="7">
    <location>
        <begin position="52"/>
        <end position="75"/>
    </location>
</feature>
<feature type="transmembrane region" description="Helical" evidence="7">
    <location>
        <begin position="181"/>
        <end position="207"/>
    </location>
</feature>
<keyword evidence="4 7" id="KW-0472">Membrane</keyword>
<protein>
    <recommendedName>
        <fullName evidence="8">Rhodopsin domain-containing protein</fullName>
    </recommendedName>
</protein>
<comment type="similarity">
    <text evidence="5">Belongs to the SAT4 family.</text>
</comment>
<organism evidence="9 10">
    <name type="scientific">Monilinia laxa</name>
    <name type="common">Brown rot fungus</name>
    <name type="synonym">Sclerotinia laxa</name>
    <dbReference type="NCBI Taxonomy" id="61186"/>
    <lineage>
        <taxon>Eukaryota</taxon>
        <taxon>Fungi</taxon>
        <taxon>Dikarya</taxon>
        <taxon>Ascomycota</taxon>
        <taxon>Pezizomycotina</taxon>
        <taxon>Leotiomycetes</taxon>
        <taxon>Helotiales</taxon>
        <taxon>Sclerotiniaceae</taxon>
        <taxon>Monilinia</taxon>
    </lineage>
</organism>
<evidence type="ECO:0000259" key="8">
    <source>
        <dbReference type="Pfam" id="PF20684"/>
    </source>
</evidence>
<feature type="transmembrane region" description="Helical" evidence="7">
    <location>
        <begin position="249"/>
        <end position="274"/>
    </location>
</feature>
<evidence type="ECO:0000256" key="3">
    <source>
        <dbReference type="ARBA" id="ARBA00022989"/>
    </source>
</evidence>
<feature type="region of interest" description="Disordered" evidence="6">
    <location>
        <begin position="348"/>
        <end position="438"/>
    </location>
</feature>
<feature type="compositionally biased region" description="Polar residues" evidence="6">
    <location>
        <begin position="374"/>
        <end position="402"/>
    </location>
</feature>
<evidence type="ECO:0000256" key="1">
    <source>
        <dbReference type="ARBA" id="ARBA00004141"/>
    </source>
</evidence>
<feature type="domain" description="Rhodopsin" evidence="8">
    <location>
        <begin position="37"/>
        <end position="239"/>
    </location>
</feature>
<sequence>MTIYSSAPPARSFYDDKPTLLVCWWCTLFSAVIILFRVCGRYIRTEKLFKEDWLAFACLIPLFCRMALVHVILLFGTNNAVIEDFSERALYRRAIGSKLVLVSRIFYAATLWMLKLTISEFFKRLTINIWTRSHERTLIFIRWFLLVTFIAVIIADISECQPITHYWQVTPDPGAKCRQGYAQLLTMGTVNVLTDLLLVLFPVPIIIGSTMRIKRKFQLVLLFAGSLIPAGITLYRIPEIIDRHGIQQYRSLLASIEILFATAVANALILGSFVRDRGVKKQKWKFGSITDTLDHTTSRRGTAARQWGSDEDLVRGLGLGVNPELREEIESPPRPAPMAVAGNMPVRSHHFGPNASTDWRFPSDTSDETDFVKSPSSRHVSEDLTSMMSPRQSPRRLSSARTMDTEYTGESSTQGEGPVSTTWSYENGLSPAPPRRGSAALLQDIGGLLGPRTRVHRYSSKGYELETITQDRSVGSPTSHPSQLGSTSNSNPQPQSEARPIDELGRQQANLTLQDVGGLLGK</sequence>
<feature type="region of interest" description="Disordered" evidence="6">
    <location>
        <begin position="460"/>
        <end position="504"/>
    </location>
</feature>
<evidence type="ECO:0000256" key="7">
    <source>
        <dbReference type="SAM" id="Phobius"/>
    </source>
</evidence>
<comment type="caution">
    <text evidence="9">The sequence shown here is derived from an EMBL/GenBank/DDBJ whole genome shotgun (WGS) entry which is preliminary data.</text>
</comment>
<feature type="compositionally biased region" description="Polar residues" evidence="6">
    <location>
        <begin position="467"/>
        <end position="496"/>
    </location>
</feature>
<feature type="compositionally biased region" description="Polar residues" evidence="6">
    <location>
        <begin position="408"/>
        <end position="427"/>
    </location>
</feature>
<keyword evidence="2 7" id="KW-0812">Transmembrane</keyword>
<gene>
    <name evidence="9" type="ORF">EYC80_001415</name>
</gene>
<evidence type="ECO:0000256" key="6">
    <source>
        <dbReference type="SAM" id="MobiDB-lite"/>
    </source>
</evidence>
<feature type="transmembrane region" description="Helical" evidence="7">
    <location>
        <begin position="139"/>
        <end position="157"/>
    </location>
</feature>
<proteinExistence type="inferred from homology"/>
<accession>A0A5N6K998</accession>
<keyword evidence="10" id="KW-1185">Reference proteome</keyword>
<reference evidence="9 10" key="1">
    <citation type="submission" date="2019-06" db="EMBL/GenBank/DDBJ databases">
        <title>Genome Sequence of the Brown Rot Fungal Pathogen Monilinia laxa.</title>
        <authorList>
            <person name="De Miccolis Angelini R.M."/>
            <person name="Landi L."/>
            <person name="Abate D."/>
            <person name="Pollastro S."/>
            <person name="Romanazzi G."/>
            <person name="Faretra F."/>
        </authorList>
    </citation>
    <scope>NUCLEOTIDE SEQUENCE [LARGE SCALE GENOMIC DNA]</scope>
    <source>
        <strain evidence="9 10">Mlax316</strain>
    </source>
</reference>
<feature type="transmembrane region" description="Helical" evidence="7">
    <location>
        <begin position="19"/>
        <end position="40"/>
    </location>
</feature>
<feature type="transmembrane region" description="Helical" evidence="7">
    <location>
        <begin position="219"/>
        <end position="237"/>
    </location>
</feature>
<dbReference type="PANTHER" id="PTHR33048:SF19">
    <property type="entry name" value="MEMBRANE PROTEIN PTH11-LIKE, PUTATIVE (AFU_ORTHOLOGUE AFUA_1G14080)-RELATED"/>
    <property type="match status" value="1"/>
</dbReference>
<dbReference type="InterPro" id="IPR052337">
    <property type="entry name" value="SAT4-like"/>
</dbReference>
<dbReference type="EMBL" id="VIGI01000006">
    <property type="protein sequence ID" value="KAB8299345.1"/>
    <property type="molecule type" value="Genomic_DNA"/>
</dbReference>
<feature type="transmembrane region" description="Helical" evidence="7">
    <location>
        <begin position="95"/>
        <end position="118"/>
    </location>
</feature>
<name>A0A5N6K998_MONLA</name>
<dbReference type="AlphaFoldDB" id="A0A5N6K998"/>
<dbReference type="InterPro" id="IPR049326">
    <property type="entry name" value="Rhodopsin_dom_fungi"/>
</dbReference>
<evidence type="ECO:0000313" key="10">
    <source>
        <dbReference type="Proteomes" id="UP000326757"/>
    </source>
</evidence>
<dbReference type="GO" id="GO:0016020">
    <property type="term" value="C:membrane"/>
    <property type="evidence" value="ECO:0007669"/>
    <property type="project" value="UniProtKB-SubCell"/>
</dbReference>
<evidence type="ECO:0000313" key="9">
    <source>
        <dbReference type="EMBL" id="KAB8299345.1"/>
    </source>
</evidence>
<dbReference type="Proteomes" id="UP000326757">
    <property type="component" value="Unassembled WGS sequence"/>
</dbReference>
<keyword evidence="3 7" id="KW-1133">Transmembrane helix</keyword>
<comment type="subcellular location">
    <subcellularLocation>
        <location evidence="1">Membrane</location>
        <topology evidence="1">Multi-pass membrane protein</topology>
    </subcellularLocation>
</comment>
<evidence type="ECO:0000256" key="5">
    <source>
        <dbReference type="ARBA" id="ARBA00038359"/>
    </source>
</evidence>
<dbReference type="PANTHER" id="PTHR33048">
    <property type="entry name" value="PTH11-LIKE INTEGRAL MEMBRANE PROTEIN (AFU_ORTHOLOGUE AFUA_5G11245)"/>
    <property type="match status" value="1"/>
</dbReference>
<evidence type="ECO:0000256" key="4">
    <source>
        <dbReference type="ARBA" id="ARBA00023136"/>
    </source>
</evidence>
<evidence type="ECO:0000256" key="2">
    <source>
        <dbReference type="ARBA" id="ARBA00022692"/>
    </source>
</evidence>
<dbReference type="Pfam" id="PF20684">
    <property type="entry name" value="Fung_rhodopsin"/>
    <property type="match status" value="1"/>
</dbReference>
<dbReference type="OrthoDB" id="5398233at2759"/>